<dbReference type="AlphaFoldDB" id="A0A1F4TRX9"/>
<evidence type="ECO:0000313" key="1">
    <source>
        <dbReference type="EMBL" id="OGC35438.1"/>
    </source>
</evidence>
<gene>
    <name evidence="1" type="ORF">A2462_03030</name>
</gene>
<organism evidence="1 2">
    <name type="scientific">candidate division WOR-1 bacterium RIFOXYC2_FULL_41_25</name>
    <dbReference type="NCBI Taxonomy" id="1802586"/>
    <lineage>
        <taxon>Bacteria</taxon>
        <taxon>Bacillati</taxon>
        <taxon>Saganbacteria</taxon>
    </lineage>
</organism>
<protein>
    <submittedName>
        <fullName evidence="1">Uncharacterized protein</fullName>
    </submittedName>
</protein>
<name>A0A1F4TRX9_UNCSA</name>
<accession>A0A1F4TRX9</accession>
<dbReference type="Proteomes" id="UP000177309">
    <property type="component" value="Unassembled WGS sequence"/>
</dbReference>
<sequence>MSESEFVLSCSSTKYTRFCSFQPKEGPSLDDVSYRFSIEKEKGKPQSATISVKLPERREEDKTRQLVSVKERMIVYIIKKDGGKDLQTGYEQEREYASSPHVLSLRVSDELEKFMGPHLSVFSSESVKTTVGTSTVLESKNGDINPYESTALNMVGSIINVAAAQRLGKPLSRDQVILNQIFQDLNAIATDQ</sequence>
<comment type="caution">
    <text evidence="1">The sequence shown here is derived from an EMBL/GenBank/DDBJ whole genome shotgun (WGS) entry which is preliminary data.</text>
</comment>
<dbReference type="EMBL" id="MEUI01000001">
    <property type="protein sequence ID" value="OGC35438.1"/>
    <property type="molecule type" value="Genomic_DNA"/>
</dbReference>
<proteinExistence type="predicted"/>
<evidence type="ECO:0000313" key="2">
    <source>
        <dbReference type="Proteomes" id="UP000177309"/>
    </source>
</evidence>
<reference evidence="1 2" key="1">
    <citation type="journal article" date="2016" name="Nat. Commun.">
        <title>Thousands of microbial genomes shed light on interconnected biogeochemical processes in an aquifer system.</title>
        <authorList>
            <person name="Anantharaman K."/>
            <person name="Brown C.T."/>
            <person name="Hug L.A."/>
            <person name="Sharon I."/>
            <person name="Castelle C.J."/>
            <person name="Probst A.J."/>
            <person name="Thomas B.C."/>
            <person name="Singh A."/>
            <person name="Wilkins M.J."/>
            <person name="Karaoz U."/>
            <person name="Brodie E.L."/>
            <person name="Williams K.H."/>
            <person name="Hubbard S.S."/>
            <person name="Banfield J.F."/>
        </authorList>
    </citation>
    <scope>NUCLEOTIDE SEQUENCE [LARGE SCALE GENOMIC DNA]</scope>
</reference>